<keyword evidence="2" id="KW-1133">Transmembrane helix</keyword>
<name>A0A8H3HMJ3_9AGAM</name>
<evidence type="ECO:0000256" key="2">
    <source>
        <dbReference type="SAM" id="Phobius"/>
    </source>
</evidence>
<reference evidence="3" key="1">
    <citation type="submission" date="2021-01" db="EMBL/GenBank/DDBJ databases">
        <authorList>
            <person name="Kaushik A."/>
        </authorList>
    </citation>
    <scope>NUCLEOTIDE SEQUENCE</scope>
    <source>
        <strain evidence="3">AG6-10EEA</strain>
    </source>
</reference>
<feature type="compositionally biased region" description="Polar residues" evidence="1">
    <location>
        <begin position="42"/>
        <end position="56"/>
    </location>
</feature>
<accession>A0A8H3HMJ3</accession>
<dbReference type="EMBL" id="CAJMXA010003884">
    <property type="protein sequence ID" value="CAE6520885.1"/>
    <property type="molecule type" value="Genomic_DNA"/>
</dbReference>
<dbReference type="AlphaFoldDB" id="A0A8H3HMJ3"/>
<feature type="region of interest" description="Disordered" evidence="1">
    <location>
        <begin position="1"/>
        <end position="105"/>
    </location>
</feature>
<comment type="caution">
    <text evidence="3">The sequence shown here is derived from an EMBL/GenBank/DDBJ whole genome shotgun (WGS) entry which is preliminary data.</text>
</comment>
<dbReference type="Proteomes" id="UP000663853">
    <property type="component" value="Unassembled WGS sequence"/>
</dbReference>
<sequence length="233" mass="25774">MAHQQQYHDTNFQQGHQPSGSIGYDYRGQQSGASPEFDPYSHYNNIGYSQPAQGQTYHDDFDNTRPGMSTFPSQADFGAADDGEKLERVPRPQGPRNPEGARFSANSFIPPKSVAVSTGDIRLWRHDERGNMWTKGSRTRCFGRFCCCTVMTTVFLIVSIVLTLGMWVRPPDISFNGIKMPTNGSTVEAQTTGILINLNLAIGVVNPNFFAADFSAIQAKAFYPGVTEQIGEY</sequence>
<gene>
    <name evidence="3" type="ORF">RDB_LOCUS146741</name>
</gene>
<evidence type="ECO:0000256" key="1">
    <source>
        <dbReference type="SAM" id="MobiDB-lite"/>
    </source>
</evidence>
<proteinExistence type="predicted"/>
<evidence type="ECO:0000313" key="4">
    <source>
        <dbReference type="Proteomes" id="UP000663853"/>
    </source>
</evidence>
<feature type="compositionally biased region" description="Polar residues" evidence="1">
    <location>
        <begin position="1"/>
        <end position="20"/>
    </location>
</feature>
<evidence type="ECO:0000313" key="3">
    <source>
        <dbReference type="EMBL" id="CAE6520885.1"/>
    </source>
</evidence>
<keyword evidence="2" id="KW-0472">Membrane</keyword>
<organism evidence="3 4">
    <name type="scientific">Rhizoctonia solani</name>
    <dbReference type="NCBI Taxonomy" id="456999"/>
    <lineage>
        <taxon>Eukaryota</taxon>
        <taxon>Fungi</taxon>
        <taxon>Dikarya</taxon>
        <taxon>Basidiomycota</taxon>
        <taxon>Agaricomycotina</taxon>
        <taxon>Agaricomycetes</taxon>
        <taxon>Cantharellales</taxon>
        <taxon>Ceratobasidiaceae</taxon>
        <taxon>Rhizoctonia</taxon>
    </lineage>
</organism>
<protein>
    <submittedName>
        <fullName evidence="3">Uncharacterized protein</fullName>
    </submittedName>
</protein>
<feature type="transmembrane region" description="Helical" evidence="2">
    <location>
        <begin position="142"/>
        <end position="168"/>
    </location>
</feature>
<keyword evidence="2" id="KW-0812">Transmembrane</keyword>